<comment type="caution">
    <text evidence="1">The sequence shown here is derived from an EMBL/GenBank/DDBJ whole genome shotgun (WGS) entry which is preliminary data.</text>
</comment>
<protein>
    <submittedName>
        <fullName evidence="1">Uncharacterized protein</fullName>
    </submittedName>
</protein>
<dbReference type="EMBL" id="JACXVP010000012">
    <property type="protein sequence ID" value="KAG5572061.1"/>
    <property type="molecule type" value="Genomic_DNA"/>
</dbReference>
<proteinExistence type="predicted"/>
<evidence type="ECO:0000313" key="2">
    <source>
        <dbReference type="Proteomes" id="UP000824120"/>
    </source>
</evidence>
<keyword evidence="2" id="KW-1185">Reference proteome</keyword>
<name>A0A9J5W8Z4_SOLCO</name>
<reference evidence="1 2" key="1">
    <citation type="submission" date="2020-09" db="EMBL/GenBank/DDBJ databases">
        <title>De no assembly of potato wild relative species, Solanum commersonii.</title>
        <authorList>
            <person name="Cho K."/>
        </authorList>
    </citation>
    <scope>NUCLEOTIDE SEQUENCE [LARGE SCALE GENOMIC DNA]</scope>
    <source>
        <strain evidence="1">LZ3.2</strain>
        <tissue evidence="1">Leaf</tissue>
    </source>
</reference>
<dbReference type="AlphaFoldDB" id="A0A9J5W8Z4"/>
<gene>
    <name evidence="1" type="ORF">H5410_061827</name>
</gene>
<organism evidence="1 2">
    <name type="scientific">Solanum commersonii</name>
    <name type="common">Commerson's wild potato</name>
    <name type="synonym">Commerson's nightshade</name>
    <dbReference type="NCBI Taxonomy" id="4109"/>
    <lineage>
        <taxon>Eukaryota</taxon>
        <taxon>Viridiplantae</taxon>
        <taxon>Streptophyta</taxon>
        <taxon>Embryophyta</taxon>
        <taxon>Tracheophyta</taxon>
        <taxon>Spermatophyta</taxon>
        <taxon>Magnoliopsida</taxon>
        <taxon>eudicotyledons</taxon>
        <taxon>Gunneridae</taxon>
        <taxon>Pentapetalae</taxon>
        <taxon>asterids</taxon>
        <taxon>lamiids</taxon>
        <taxon>Solanales</taxon>
        <taxon>Solanaceae</taxon>
        <taxon>Solanoideae</taxon>
        <taxon>Solaneae</taxon>
        <taxon>Solanum</taxon>
    </lineage>
</organism>
<dbReference type="Proteomes" id="UP000824120">
    <property type="component" value="Chromosome 12"/>
</dbReference>
<accession>A0A9J5W8Z4</accession>
<sequence>MCFIILDDFEPYFLLYRQFNWLTTYNKLIGLVEILLADWDMIQPVMTIKILKNGHQRCNEILTLESGSRIKSDKHPLTFI</sequence>
<evidence type="ECO:0000313" key="1">
    <source>
        <dbReference type="EMBL" id="KAG5572061.1"/>
    </source>
</evidence>